<dbReference type="RefSeq" id="XP_007417573.1">
    <property type="nucleotide sequence ID" value="XM_007417511.1"/>
</dbReference>
<dbReference type="InParanoid" id="F4S860"/>
<proteinExistence type="predicted"/>
<dbReference type="GeneID" id="18937036"/>
<dbReference type="HOGENOM" id="CLU_369626_0_0_1"/>
<evidence type="ECO:0000313" key="2">
    <source>
        <dbReference type="EMBL" id="EGF99174.1"/>
    </source>
</evidence>
<dbReference type="PROSITE" id="PS50143">
    <property type="entry name" value="BIR_REPEAT_2"/>
    <property type="match status" value="1"/>
</dbReference>
<gene>
    <name evidence="2" type="ORF">MELLADRAFT_94853</name>
</gene>
<feature type="region of interest" description="Disordered" evidence="1">
    <location>
        <begin position="217"/>
        <end position="239"/>
    </location>
</feature>
<reference evidence="3" key="1">
    <citation type="journal article" date="2011" name="Proc. Natl. Acad. Sci. U.S.A.">
        <title>Obligate biotrophy features unraveled by the genomic analysis of rust fungi.</title>
        <authorList>
            <person name="Duplessis S."/>
            <person name="Cuomo C.A."/>
            <person name="Lin Y.-C."/>
            <person name="Aerts A."/>
            <person name="Tisserant E."/>
            <person name="Veneault-Fourrey C."/>
            <person name="Joly D.L."/>
            <person name="Hacquard S."/>
            <person name="Amselem J."/>
            <person name="Cantarel B.L."/>
            <person name="Chiu R."/>
            <person name="Coutinho P.M."/>
            <person name="Feau N."/>
            <person name="Field M."/>
            <person name="Frey P."/>
            <person name="Gelhaye E."/>
            <person name="Goldberg J."/>
            <person name="Grabherr M.G."/>
            <person name="Kodira C.D."/>
            <person name="Kohler A."/>
            <person name="Kuees U."/>
            <person name="Lindquist E.A."/>
            <person name="Lucas S.M."/>
            <person name="Mago R."/>
            <person name="Mauceli E."/>
            <person name="Morin E."/>
            <person name="Murat C."/>
            <person name="Pangilinan J.L."/>
            <person name="Park R."/>
            <person name="Pearson M."/>
            <person name="Quesneville H."/>
            <person name="Rouhier N."/>
            <person name="Sakthikumar S."/>
            <person name="Salamov A.A."/>
            <person name="Schmutz J."/>
            <person name="Selles B."/>
            <person name="Shapiro H."/>
            <person name="Tanguay P."/>
            <person name="Tuskan G.A."/>
            <person name="Henrissat B."/>
            <person name="Van de Peer Y."/>
            <person name="Rouze P."/>
            <person name="Ellis J.G."/>
            <person name="Dodds P.N."/>
            <person name="Schein J.E."/>
            <person name="Zhong S."/>
            <person name="Hamelin R.C."/>
            <person name="Grigoriev I.V."/>
            <person name="Szabo L.J."/>
            <person name="Martin F."/>
        </authorList>
    </citation>
    <scope>NUCLEOTIDE SEQUENCE [LARGE SCALE GENOMIC DNA]</scope>
    <source>
        <strain evidence="3">98AG31 / pathotype 3-4-7</strain>
    </source>
</reference>
<feature type="region of interest" description="Disordered" evidence="1">
    <location>
        <begin position="1"/>
        <end position="31"/>
    </location>
</feature>
<evidence type="ECO:0000256" key="1">
    <source>
        <dbReference type="SAM" id="MobiDB-lite"/>
    </source>
</evidence>
<dbReference type="InterPro" id="IPR001370">
    <property type="entry name" value="BIR_rpt"/>
</dbReference>
<dbReference type="SMART" id="SM00238">
    <property type="entry name" value="BIR"/>
    <property type="match status" value="1"/>
</dbReference>
<accession>F4S860</accession>
<sequence>MNTGTSITNDEPESKSLQHQDGPRRSACESARRPSSKALWWPHPESFSLTPDILASAGHFHDPVESEPDRTICWMCGEATDEPWLVHFKWAVNCRFARIAILERQRDTHVLGWPDLLQQPWGPTRTAAWLPRGHTMIKARLATFCGNAGQRRHKGLEDLPTRIDVYWSIASRRLENHIMLLSSPNCGSDWEAGDDPNSIHLTKGPCIFFTAIRAPETKAKPESSRKASHSRLKRLPPQENPPVAFRMTRLLNRLMPPSIFGARDIFNPPPNRHFYLHFFAHTSSAFKLQLESRYCTTFEPRFSNAKNLHQFRLAVSNKACTFSTDSQQRQEWIESLKRIVFTCQDLGENFKIEIPLETIEEVEQCQSLRFVETVRIKTSEWIERRDSTTNNTPYQQSSQPFPDALTVTTPSDTMGSNISNAIAVPGDYFFAFAEDLSTPLNRIQDAITQFRNQTSSVTIPHPPSQLDQLQPRFIQASLTEFPTKASSSEFFISPPSSADTTSLPPLVWNLAGAVPHNPAEYPPRRCSSTARAPRRDLTFQVHPPSSSRIRHSFIGPKTISSSITQQIRNISSTSDKCVVSPIRSTSIKVCKLQDHTQRTPVEPQVDQFDETSDQNLSGLSQTPADKSETLSITQWTLRRARTNKRLTSLEVALVRHVESPMRSGAGGSLSPRSQLSMHVVSVRRHSPPFQQDQSNTIQEMTRSSGPVVFSDEMFYSSTAMANLLEISLIVTEMMDTLFGALASKSHACVEVLY</sequence>
<keyword evidence="3" id="KW-1185">Reference proteome</keyword>
<feature type="compositionally biased region" description="Basic and acidic residues" evidence="1">
    <location>
        <begin position="12"/>
        <end position="31"/>
    </location>
</feature>
<dbReference type="Gene3D" id="1.10.1170.10">
    <property type="entry name" value="Inhibitor Of Apoptosis Protein (2mihbC-IAP-1), Chain A"/>
    <property type="match status" value="1"/>
</dbReference>
<dbReference type="SUPFAM" id="SSF57924">
    <property type="entry name" value="Inhibitor of apoptosis (IAP) repeat"/>
    <property type="match status" value="1"/>
</dbReference>
<dbReference type="STRING" id="747676.F4S860"/>
<feature type="compositionally biased region" description="Polar residues" evidence="1">
    <location>
        <begin position="613"/>
        <end position="628"/>
    </location>
</feature>
<evidence type="ECO:0000313" key="3">
    <source>
        <dbReference type="Proteomes" id="UP000001072"/>
    </source>
</evidence>
<organism evidence="3">
    <name type="scientific">Melampsora larici-populina (strain 98AG31 / pathotype 3-4-7)</name>
    <name type="common">Poplar leaf rust fungus</name>
    <dbReference type="NCBI Taxonomy" id="747676"/>
    <lineage>
        <taxon>Eukaryota</taxon>
        <taxon>Fungi</taxon>
        <taxon>Dikarya</taxon>
        <taxon>Basidiomycota</taxon>
        <taxon>Pucciniomycotina</taxon>
        <taxon>Pucciniomycetes</taxon>
        <taxon>Pucciniales</taxon>
        <taxon>Melampsoraceae</taxon>
        <taxon>Melampsora</taxon>
    </lineage>
</organism>
<feature type="compositionally biased region" description="Polar residues" evidence="1">
    <location>
        <begin position="1"/>
        <end position="11"/>
    </location>
</feature>
<dbReference type="eggNOG" id="KOG1101">
    <property type="taxonomic scope" value="Eukaryota"/>
</dbReference>
<dbReference type="Pfam" id="PF00653">
    <property type="entry name" value="BIR"/>
    <property type="match status" value="1"/>
</dbReference>
<dbReference type="EMBL" id="GL883163">
    <property type="protein sequence ID" value="EGF99174.1"/>
    <property type="molecule type" value="Genomic_DNA"/>
</dbReference>
<dbReference type="KEGG" id="mlr:MELLADRAFT_94853"/>
<dbReference type="Proteomes" id="UP000001072">
    <property type="component" value="Unassembled WGS sequence"/>
</dbReference>
<name>F4S860_MELLP</name>
<protein>
    <submittedName>
        <fullName evidence="2">Uncharacterized protein</fullName>
    </submittedName>
</protein>
<dbReference type="OrthoDB" id="2196114at2759"/>
<dbReference type="AlphaFoldDB" id="F4S860"/>
<dbReference type="VEuPathDB" id="FungiDB:MELLADRAFT_94853"/>
<feature type="region of interest" description="Disordered" evidence="1">
    <location>
        <begin position="594"/>
        <end position="628"/>
    </location>
</feature>